<dbReference type="Proteomes" id="UP000231139">
    <property type="component" value="Unassembled WGS sequence"/>
</dbReference>
<reference evidence="4 5" key="1">
    <citation type="submission" date="2017-09" db="EMBL/GenBank/DDBJ databases">
        <title>Depth-based differentiation of microbial function through sediment-hosted aquifers and enrichment of novel symbionts in the deep terrestrial subsurface.</title>
        <authorList>
            <person name="Probst A.J."/>
            <person name="Ladd B."/>
            <person name="Jarett J.K."/>
            <person name="Geller-Mcgrath D.E."/>
            <person name="Sieber C.M."/>
            <person name="Emerson J.B."/>
            <person name="Anantharaman K."/>
            <person name="Thomas B.C."/>
            <person name="Malmstrom R."/>
            <person name="Stieglmeier M."/>
            <person name="Klingl A."/>
            <person name="Woyke T."/>
            <person name="Ryan C.M."/>
            <person name="Banfield J.F."/>
        </authorList>
    </citation>
    <scope>NUCLEOTIDE SEQUENCE [LARGE SCALE GENOMIC DNA]</scope>
    <source>
        <strain evidence="4">CG11_big_fil_rev_8_21_14_0_20_35_11</strain>
    </source>
</reference>
<feature type="binding site" evidence="3">
    <location>
        <position position="18"/>
    </location>
    <ligand>
        <name>substrate</name>
    </ligand>
</feature>
<dbReference type="Gene3D" id="3.40.1180.10">
    <property type="entry name" value="Decaprenyl diphosphate synthase-like"/>
    <property type="match status" value="1"/>
</dbReference>
<dbReference type="PANTHER" id="PTHR10291">
    <property type="entry name" value="DEHYDRODOLICHYL DIPHOSPHATE SYNTHASE FAMILY MEMBER"/>
    <property type="match status" value="1"/>
</dbReference>
<comment type="similarity">
    <text evidence="2">Belongs to the UPP synthase family. Z-FPP synthase subfamily.</text>
</comment>
<keyword evidence="3" id="KW-0479">Metal-binding</keyword>
<dbReference type="GO" id="GO:0000287">
    <property type="term" value="F:magnesium ion binding"/>
    <property type="evidence" value="ECO:0007669"/>
    <property type="project" value="UniProtKB-UniRule"/>
</dbReference>
<comment type="caution">
    <text evidence="3">Lacks conserved residue(s) required for the propagation of feature annotation.</text>
</comment>
<evidence type="ECO:0000256" key="1">
    <source>
        <dbReference type="ARBA" id="ARBA00022679"/>
    </source>
</evidence>
<gene>
    <name evidence="4" type="primary">uppS</name>
    <name evidence="4" type="ORF">COV62_02730</name>
</gene>
<dbReference type="CDD" id="cd00475">
    <property type="entry name" value="Cis_IPPS"/>
    <property type="match status" value="1"/>
</dbReference>
<dbReference type="EMBL" id="PCWK01000062">
    <property type="protein sequence ID" value="PIR01934.1"/>
    <property type="molecule type" value="Genomic_DNA"/>
</dbReference>
<comment type="subunit">
    <text evidence="3">Homodimer.</text>
</comment>
<comment type="function">
    <text evidence="3">Catalyzes the condensation of isopentenyl diphosphate (IPP) with allylic pyrophosphates generating different type of terpenoids.</text>
</comment>
<keyword evidence="1 3" id="KW-0808">Transferase</keyword>
<keyword evidence="3" id="KW-0460">Magnesium</keyword>
<accession>A0A2H0MZ70</accession>
<proteinExistence type="inferred from homology"/>
<dbReference type="EC" id="2.5.1.-" evidence="3"/>
<evidence type="ECO:0000313" key="5">
    <source>
        <dbReference type="Proteomes" id="UP000231139"/>
    </source>
</evidence>
<dbReference type="InterPro" id="IPR001441">
    <property type="entry name" value="UPP_synth-like"/>
</dbReference>
<feature type="binding site" evidence="3">
    <location>
        <position position="30"/>
    </location>
    <ligand>
        <name>substrate</name>
    </ligand>
</feature>
<evidence type="ECO:0000313" key="4">
    <source>
        <dbReference type="EMBL" id="PIR01934.1"/>
    </source>
</evidence>
<dbReference type="HAMAP" id="MF_01139">
    <property type="entry name" value="ISPT"/>
    <property type="match status" value="1"/>
</dbReference>
<feature type="active site" evidence="3">
    <location>
        <position position="13"/>
    </location>
</feature>
<feature type="binding site" evidence="3">
    <location>
        <begin position="58"/>
        <end position="60"/>
    </location>
    <ligand>
        <name>substrate</name>
    </ligand>
</feature>
<organism evidence="4 5">
    <name type="scientific">Candidatus Nealsonbacteria bacterium CG11_big_fil_rev_8_21_14_0_20_35_11</name>
    <dbReference type="NCBI Taxonomy" id="1974713"/>
    <lineage>
        <taxon>Bacteria</taxon>
        <taxon>Candidatus Nealsoniibacteriota</taxon>
    </lineage>
</organism>
<comment type="caution">
    <text evidence="4">The sequence shown here is derived from an EMBL/GenBank/DDBJ whole genome shotgun (WGS) entry which is preliminary data.</text>
</comment>
<evidence type="ECO:0000256" key="2">
    <source>
        <dbReference type="ARBA" id="ARBA00038453"/>
    </source>
</evidence>
<dbReference type="Pfam" id="PF01255">
    <property type="entry name" value="Prenyltransf"/>
    <property type="match status" value="1"/>
</dbReference>
<feature type="binding site" evidence="3">
    <location>
        <position position="65"/>
    </location>
    <ligand>
        <name>substrate</name>
    </ligand>
</feature>
<dbReference type="AlphaFoldDB" id="A0A2H0MZ70"/>
<name>A0A2H0MZ70_9BACT</name>
<dbReference type="GO" id="GO:0016094">
    <property type="term" value="P:polyprenol biosynthetic process"/>
    <property type="evidence" value="ECO:0007669"/>
    <property type="project" value="TreeGrafter"/>
</dbReference>
<dbReference type="PANTHER" id="PTHR10291:SF43">
    <property type="entry name" value="DEHYDRODOLICHYL DIPHOSPHATE SYNTHASE COMPLEX SUBUNIT DHDDS"/>
    <property type="match status" value="1"/>
</dbReference>
<protein>
    <recommendedName>
        <fullName evidence="3">Isoprenyl transferase</fullName>
        <ecNumber evidence="3">2.5.1.-</ecNumber>
    </recommendedName>
</protein>
<dbReference type="SUPFAM" id="SSF64005">
    <property type="entry name" value="Undecaprenyl diphosphate synthase"/>
    <property type="match status" value="1"/>
</dbReference>
<dbReference type="GO" id="GO:0045547">
    <property type="term" value="F:ditrans,polycis-polyprenyl diphosphate synthase [(2E,6E)-farnesyl diphosphate specific] activity"/>
    <property type="evidence" value="ECO:0007669"/>
    <property type="project" value="TreeGrafter"/>
</dbReference>
<feature type="binding site" evidence="3">
    <location>
        <position position="13"/>
    </location>
    <ligand>
        <name>Mg(2+)</name>
        <dbReference type="ChEBI" id="CHEBI:18420"/>
    </ligand>
</feature>
<sequence>MKNIPLHVAVIPDGNRRWARKRGFQPWIGHREGVKSLEKILEKARELKIRYFTFWGASWDNLTKRSKIEVNFLFKIFERQFKRILKDKKIHQNQVKVQVFGRWQEILPKSCQEAIKKAIDSTKNYNQYYLTFLLAYDGRDEMIDCLKKIVKLPKEKEIKFSPEIIKQNLWTKDLPPVDLVIRAACESDPHNSAGFMMWDTVYSQLYFTKTFFPAFESKEFEKIIENYSKRERRKGS</sequence>
<evidence type="ECO:0000256" key="3">
    <source>
        <dbReference type="HAMAP-Rule" id="MF_01139"/>
    </source>
</evidence>
<dbReference type="InterPro" id="IPR036424">
    <property type="entry name" value="UPP_synth-like_sf"/>
</dbReference>
<feature type="binding site" evidence="3">
    <location>
        <position position="182"/>
    </location>
    <ligand>
        <name>substrate</name>
    </ligand>
</feature>
<feature type="binding site" evidence="3">
    <location>
        <begin position="14"/>
        <end position="17"/>
    </location>
    <ligand>
        <name>substrate</name>
    </ligand>
</feature>
<comment type="cofactor">
    <cofactor evidence="3">
        <name>Mg(2+)</name>
        <dbReference type="ChEBI" id="CHEBI:18420"/>
    </cofactor>
    <text evidence="3">Binds 2 magnesium ions per subunit.</text>
</comment>
<dbReference type="NCBIfam" id="TIGR00055">
    <property type="entry name" value="uppS"/>
    <property type="match status" value="1"/>
</dbReference>
<feature type="active site" description="Proton acceptor" evidence="3">
    <location>
        <position position="61"/>
    </location>
</feature>